<accession>A0A1Y1XDC5</accession>
<proteinExistence type="inferred from homology"/>
<keyword evidence="3" id="KW-1185">Reference proteome</keyword>
<organism evidence="2 3">
    <name type="scientific">Anaeromyces robustus</name>
    <dbReference type="NCBI Taxonomy" id="1754192"/>
    <lineage>
        <taxon>Eukaryota</taxon>
        <taxon>Fungi</taxon>
        <taxon>Fungi incertae sedis</taxon>
        <taxon>Chytridiomycota</taxon>
        <taxon>Chytridiomycota incertae sedis</taxon>
        <taxon>Neocallimastigomycetes</taxon>
        <taxon>Neocallimastigales</taxon>
        <taxon>Neocallimastigaceae</taxon>
        <taxon>Anaeromyces</taxon>
    </lineage>
</organism>
<dbReference type="EMBL" id="MCFG01000066">
    <property type="protein sequence ID" value="ORX83733.1"/>
    <property type="molecule type" value="Genomic_DNA"/>
</dbReference>
<dbReference type="GO" id="GO:0016301">
    <property type="term" value="F:kinase activity"/>
    <property type="evidence" value="ECO:0007669"/>
    <property type="project" value="UniProtKB-KW"/>
</dbReference>
<dbReference type="OrthoDB" id="343907at2759"/>
<keyword evidence="2" id="KW-0808">Transferase</keyword>
<dbReference type="Proteomes" id="UP000193944">
    <property type="component" value="Unassembled WGS sequence"/>
</dbReference>
<evidence type="ECO:0000256" key="1">
    <source>
        <dbReference type="ARBA" id="ARBA00005356"/>
    </source>
</evidence>
<dbReference type="SMART" id="SM01278">
    <property type="entry name" value="MAPKK1_Int"/>
    <property type="match status" value="1"/>
</dbReference>
<keyword evidence="2" id="KW-0418">Kinase</keyword>
<evidence type="ECO:0000313" key="3">
    <source>
        <dbReference type="Proteomes" id="UP000193944"/>
    </source>
</evidence>
<dbReference type="GO" id="GO:0032008">
    <property type="term" value="P:positive regulation of TOR signaling"/>
    <property type="evidence" value="ECO:0007669"/>
    <property type="project" value="TreeGrafter"/>
</dbReference>
<comment type="similarity">
    <text evidence="1">Belongs to the LAMTOR3 family.</text>
</comment>
<evidence type="ECO:0000313" key="2">
    <source>
        <dbReference type="EMBL" id="ORX83733.1"/>
    </source>
</evidence>
<gene>
    <name evidence="2" type="ORF">BCR32DRAFT_266772</name>
</gene>
<dbReference type="PANTHER" id="PTHR13378:SF1">
    <property type="entry name" value="RAGULATOR COMPLEX PROTEIN LAMTOR3"/>
    <property type="match status" value="1"/>
</dbReference>
<reference evidence="2 3" key="2">
    <citation type="submission" date="2016-08" db="EMBL/GenBank/DDBJ databases">
        <title>Pervasive Adenine N6-methylation of Active Genes in Fungi.</title>
        <authorList>
            <consortium name="DOE Joint Genome Institute"/>
            <person name="Mondo S.J."/>
            <person name="Dannebaum R.O."/>
            <person name="Kuo R.C."/>
            <person name="Labutti K."/>
            <person name="Haridas S."/>
            <person name="Kuo A."/>
            <person name="Salamov A."/>
            <person name="Ahrendt S.R."/>
            <person name="Lipzen A."/>
            <person name="Sullivan W."/>
            <person name="Andreopoulos W.B."/>
            <person name="Clum A."/>
            <person name="Lindquist E."/>
            <person name="Daum C."/>
            <person name="Ramamoorthy G.K."/>
            <person name="Gryganskyi A."/>
            <person name="Culley D."/>
            <person name="Magnuson J.K."/>
            <person name="James T.Y."/>
            <person name="O'Malley M.A."/>
            <person name="Stajich J.E."/>
            <person name="Spatafora J.W."/>
            <person name="Visel A."/>
            <person name="Grigoriev I.V."/>
        </authorList>
    </citation>
    <scope>NUCLEOTIDE SEQUENCE [LARGE SCALE GENOMIC DNA]</scope>
    <source>
        <strain evidence="2 3">S4</strain>
    </source>
</reference>
<dbReference type="GO" id="GO:0071986">
    <property type="term" value="C:Ragulator complex"/>
    <property type="evidence" value="ECO:0007669"/>
    <property type="project" value="TreeGrafter"/>
</dbReference>
<sequence>MDIQKEFDNIISKTQGLQAIIVSDKDGVILIQSTNPAFSLNNIDSSLSTSFAVACDQIGKIGLSKNKSITTFYKYHQMIQFNYNPLIITFIADKNANTGYLLNIGNDFEKPLSAIANSIVNSENNNYNNKQ</sequence>
<dbReference type="STRING" id="1754192.A0A1Y1XDC5"/>
<dbReference type="AlphaFoldDB" id="A0A1Y1XDC5"/>
<name>A0A1Y1XDC5_9FUNG</name>
<dbReference type="GO" id="GO:0071230">
    <property type="term" value="P:cellular response to amino acid stimulus"/>
    <property type="evidence" value="ECO:0007669"/>
    <property type="project" value="TreeGrafter"/>
</dbReference>
<dbReference type="InterPro" id="IPR015019">
    <property type="entry name" value="LAMTOR3"/>
</dbReference>
<reference evidence="2 3" key="1">
    <citation type="submission" date="2016-08" db="EMBL/GenBank/DDBJ databases">
        <title>A Parts List for Fungal Cellulosomes Revealed by Comparative Genomics.</title>
        <authorList>
            <consortium name="DOE Joint Genome Institute"/>
            <person name="Haitjema C.H."/>
            <person name="Gilmore S.P."/>
            <person name="Henske J.K."/>
            <person name="Solomon K.V."/>
            <person name="De Groot R."/>
            <person name="Kuo A."/>
            <person name="Mondo S.J."/>
            <person name="Salamov A.A."/>
            <person name="Labutti K."/>
            <person name="Zhao Z."/>
            <person name="Chiniquy J."/>
            <person name="Barry K."/>
            <person name="Brewer H.M."/>
            <person name="Purvine S.O."/>
            <person name="Wright A.T."/>
            <person name="Boxma B."/>
            <person name="Van Alen T."/>
            <person name="Hackstein J.H."/>
            <person name="Baker S.E."/>
            <person name="Grigoriev I.V."/>
            <person name="O'Malley M.A."/>
        </authorList>
    </citation>
    <scope>NUCLEOTIDE SEQUENCE [LARGE SCALE GENOMIC DNA]</scope>
    <source>
        <strain evidence="2 3">S4</strain>
    </source>
</reference>
<dbReference type="Pfam" id="PF08923">
    <property type="entry name" value="MAPKK1_Int"/>
    <property type="match status" value="1"/>
</dbReference>
<dbReference type="PANTHER" id="PTHR13378">
    <property type="entry name" value="REGULATOR COMPLEX PROTEIN LAMTOR3"/>
    <property type="match status" value="1"/>
</dbReference>
<dbReference type="Gene3D" id="3.30.450.30">
    <property type="entry name" value="Dynein light chain 2a, cytoplasmic"/>
    <property type="match status" value="1"/>
</dbReference>
<protein>
    <submittedName>
        <fullName evidence="2">Mitogen-activated protein kinase</fullName>
    </submittedName>
</protein>
<dbReference type="SUPFAM" id="SSF103196">
    <property type="entry name" value="Roadblock/LC7 domain"/>
    <property type="match status" value="1"/>
</dbReference>
<comment type="caution">
    <text evidence="2">The sequence shown here is derived from an EMBL/GenBank/DDBJ whole genome shotgun (WGS) entry which is preliminary data.</text>
</comment>